<dbReference type="PROSITE" id="PS51318">
    <property type="entry name" value="TAT"/>
    <property type="match status" value="1"/>
</dbReference>
<evidence type="ECO:0000313" key="3">
    <source>
        <dbReference type="Proteomes" id="UP000183769"/>
    </source>
</evidence>
<dbReference type="RefSeq" id="WP_074880588.1">
    <property type="nucleotide sequence ID" value="NZ_FOXI01000021.1"/>
</dbReference>
<reference evidence="3" key="1">
    <citation type="submission" date="2016-10" db="EMBL/GenBank/DDBJ databases">
        <authorList>
            <person name="Varghese N."/>
            <person name="Submissions S."/>
        </authorList>
    </citation>
    <scope>NUCLEOTIDE SEQUENCE [LARGE SCALE GENOMIC DNA]</scope>
    <source>
        <strain evidence="3">CGMCC 1.10329</strain>
    </source>
</reference>
<feature type="compositionally biased region" description="Gly residues" evidence="1">
    <location>
        <begin position="348"/>
        <end position="359"/>
    </location>
</feature>
<dbReference type="AlphaFoldDB" id="A0A1I5VYA2"/>
<evidence type="ECO:0000313" key="2">
    <source>
        <dbReference type="EMBL" id="SFQ12410.1"/>
    </source>
</evidence>
<organism evidence="2 3">
    <name type="scientific">Halolamina pelagica</name>
    <dbReference type="NCBI Taxonomy" id="699431"/>
    <lineage>
        <taxon>Archaea</taxon>
        <taxon>Methanobacteriati</taxon>
        <taxon>Methanobacteriota</taxon>
        <taxon>Stenosarchaea group</taxon>
        <taxon>Halobacteria</taxon>
        <taxon>Halobacteriales</taxon>
        <taxon>Haloferacaceae</taxon>
    </lineage>
</organism>
<dbReference type="Proteomes" id="UP000183769">
    <property type="component" value="Unassembled WGS sequence"/>
</dbReference>
<protein>
    <recommendedName>
        <fullName evidence="4">SipW-cognate class signal peptide</fullName>
    </recommendedName>
</protein>
<dbReference type="OrthoDB" id="237142at2157"/>
<evidence type="ECO:0000256" key="1">
    <source>
        <dbReference type="SAM" id="MobiDB-lite"/>
    </source>
</evidence>
<evidence type="ECO:0008006" key="4">
    <source>
        <dbReference type="Google" id="ProtNLM"/>
    </source>
</evidence>
<feature type="region of interest" description="Disordered" evidence="1">
    <location>
        <begin position="337"/>
        <end position="377"/>
    </location>
</feature>
<keyword evidence="3" id="KW-1185">Reference proteome</keyword>
<name>A0A1I5VYA2_9EURY</name>
<dbReference type="InterPro" id="IPR006311">
    <property type="entry name" value="TAT_signal"/>
</dbReference>
<feature type="compositionally biased region" description="Low complexity" evidence="1">
    <location>
        <begin position="360"/>
        <end position="370"/>
    </location>
</feature>
<proteinExistence type="predicted"/>
<gene>
    <name evidence="2" type="ORF">SAMN05216277_12126</name>
</gene>
<sequence length="377" mass="38366">MSRRISRRELLAGITAAGAAGTLSGVGTAALLVDRETLAASATSGRVDLQIDTGDGPVDAMSGPIELDLPALEAGAGGSTTLSLLVPDTSGSNPAYLWLRAGCGLETTLGPHLRLSVSRTDGTGGHLFEGTLTEFFAVFAAGVPLDSSGDAVAAGHQDCVQPGSTLELLIEYELSPAYVGDETLSILLEAAAVQCRHVSPTTRPPEFGAGLGRSDCVPDCPCCPLVGKYEVVNDTLGSGNYRFTEGSSAYRLTVSNVETNDDGEPVAAEFGVIPADGTSDPLDVCVVHVKSATDVFTYRDEETDSAVGTTGKSISHVTVGVCTAELFVDDGRRCPEDLISDPSLGTPGNSGGGGNGNNNGNGNSNDDGNNNGNGGGQ</sequence>
<dbReference type="EMBL" id="FOXI01000021">
    <property type="protein sequence ID" value="SFQ12410.1"/>
    <property type="molecule type" value="Genomic_DNA"/>
</dbReference>
<accession>A0A1I5VYA2</accession>